<keyword evidence="4" id="KW-0010">Activator</keyword>
<organism evidence="9 10">
    <name type="scientific">Tetranychus urticae</name>
    <name type="common">Two-spotted spider mite</name>
    <dbReference type="NCBI Taxonomy" id="32264"/>
    <lineage>
        <taxon>Eukaryota</taxon>
        <taxon>Metazoa</taxon>
        <taxon>Ecdysozoa</taxon>
        <taxon>Arthropoda</taxon>
        <taxon>Chelicerata</taxon>
        <taxon>Arachnida</taxon>
        <taxon>Acari</taxon>
        <taxon>Acariformes</taxon>
        <taxon>Trombidiformes</taxon>
        <taxon>Prostigmata</taxon>
        <taxon>Eleutherengona</taxon>
        <taxon>Raphignathae</taxon>
        <taxon>Tetranychoidea</taxon>
        <taxon>Tetranychidae</taxon>
        <taxon>Tetranychus</taxon>
    </lineage>
</organism>
<dbReference type="GO" id="GO:0003677">
    <property type="term" value="F:DNA binding"/>
    <property type="evidence" value="ECO:0007669"/>
    <property type="project" value="UniProtKB-KW"/>
</dbReference>
<evidence type="ECO:0000256" key="2">
    <source>
        <dbReference type="ARBA" id="ARBA00023015"/>
    </source>
</evidence>
<dbReference type="Gene3D" id="3.30.460.10">
    <property type="entry name" value="Beta Polymerase, domain 2"/>
    <property type="match status" value="1"/>
</dbReference>
<dbReference type="InterPro" id="IPR052134">
    <property type="entry name" value="ILF2"/>
</dbReference>
<dbReference type="PROSITE" id="PS50152">
    <property type="entry name" value="25A_SYNTH_3"/>
    <property type="match status" value="1"/>
</dbReference>
<dbReference type="Proteomes" id="UP000015104">
    <property type="component" value="Unassembled WGS sequence"/>
</dbReference>
<evidence type="ECO:0000313" key="10">
    <source>
        <dbReference type="Proteomes" id="UP000015104"/>
    </source>
</evidence>
<dbReference type="GO" id="GO:0071013">
    <property type="term" value="C:catalytic step 2 spliceosome"/>
    <property type="evidence" value="ECO:0007669"/>
    <property type="project" value="TreeGrafter"/>
</dbReference>
<name>T1K141_TETUR</name>
<dbReference type="InterPro" id="IPR043519">
    <property type="entry name" value="NT_sf"/>
</dbReference>
<dbReference type="InterPro" id="IPR006561">
    <property type="entry name" value="DZF_dom"/>
</dbReference>
<dbReference type="InterPro" id="IPR049402">
    <property type="entry name" value="DZF_dom_C"/>
</dbReference>
<feature type="compositionally biased region" description="Basic residues" evidence="7">
    <location>
        <begin position="1"/>
        <end position="18"/>
    </location>
</feature>
<keyword evidence="6" id="KW-0539">Nucleus</keyword>
<dbReference type="HOGENOM" id="CLU_064863_1_0_1"/>
<reference evidence="9" key="2">
    <citation type="submission" date="2015-06" db="UniProtKB">
        <authorList>
            <consortium name="EnsemblMetazoa"/>
        </authorList>
    </citation>
    <scope>IDENTIFICATION</scope>
</reference>
<evidence type="ECO:0000256" key="1">
    <source>
        <dbReference type="ARBA" id="ARBA00004123"/>
    </source>
</evidence>
<dbReference type="EnsemblMetazoa" id="tetur03g10053.1">
    <property type="protein sequence ID" value="tetur03g10053.1"/>
    <property type="gene ID" value="tetur03g10053"/>
</dbReference>
<evidence type="ECO:0000259" key="8">
    <source>
        <dbReference type="PROSITE" id="PS51703"/>
    </source>
</evidence>
<dbReference type="OMA" id="YLAIEMS"/>
<gene>
    <name evidence="9" type="primary">107359235</name>
</gene>
<keyword evidence="10" id="KW-1185">Reference proteome</keyword>
<dbReference type="Gene3D" id="1.10.1410.40">
    <property type="match status" value="1"/>
</dbReference>
<evidence type="ECO:0000256" key="4">
    <source>
        <dbReference type="ARBA" id="ARBA00023159"/>
    </source>
</evidence>
<sequence length="388" mass="42892">MHEKGRRNNRGNFHRHSGGYHNLPRPPFDIYMVEDYFPKVSSPKEIDSALTQAILKRNSDLTPSPEEQTNLVNLVSKTQMVLENLALCPGTFDACLIEEVRCIGSFKKGTMLAGRNLADLVVILKTLPVLEAIKSLGVKVVDELMKMESGMVFRSEVVDGGFDIISQMNGAAVRCLIATIPPNMRKIDPSIHLSIKILQRHMAAIRHVRWFEESANLTTVKVLIRVLRDVCNRFEGLSALSPWMIDVLAHYSVTFRNPQQLLPLNSAFKRVLQLLAGGVFLPGSTGIPDPCENGNPLHAGLTLVQQDAICMTAQTLLRILCYGEGYKVILGLEPDVYGITVNMSVWDSVVVAPSNAAFELPSKEDETETEMTEVQAENKPKSASPTPT</sequence>
<dbReference type="PANTHER" id="PTHR46447">
    <property type="entry name" value="INTERLEUKIN ENHANCER-BINDING FACTOR"/>
    <property type="match status" value="1"/>
</dbReference>
<accession>T1K141</accession>
<dbReference type="PANTHER" id="PTHR46447:SF1">
    <property type="entry name" value="INTERLEUKIN ENHANCER-BINDING FACTOR 2"/>
    <property type="match status" value="1"/>
</dbReference>
<dbReference type="Pfam" id="PF20965">
    <property type="entry name" value="DZF_C"/>
    <property type="match status" value="1"/>
</dbReference>
<feature type="domain" description="DZF" evidence="8">
    <location>
        <begin position="21"/>
        <end position="371"/>
    </location>
</feature>
<evidence type="ECO:0000256" key="6">
    <source>
        <dbReference type="ARBA" id="ARBA00023242"/>
    </source>
</evidence>
<feature type="region of interest" description="Disordered" evidence="7">
    <location>
        <begin position="360"/>
        <end position="388"/>
    </location>
</feature>
<evidence type="ECO:0000256" key="5">
    <source>
        <dbReference type="ARBA" id="ARBA00023163"/>
    </source>
</evidence>
<dbReference type="KEGG" id="tut:107359235"/>
<dbReference type="SMART" id="SM00572">
    <property type="entry name" value="DZF"/>
    <property type="match status" value="1"/>
</dbReference>
<feature type="region of interest" description="Disordered" evidence="7">
    <location>
        <begin position="1"/>
        <end position="20"/>
    </location>
</feature>
<proteinExistence type="predicted"/>
<dbReference type="Pfam" id="PF07528">
    <property type="entry name" value="DZF_N"/>
    <property type="match status" value="1"/>
</dbReference>
<protein>
    <recommendedName>
        <fullName evidence="8">DZF domain-containing protein</fullName>
    </recommendedName>
</protein>
<reference evidence="10" key="1">
    <citation type="submission" date="2011-08" db="EMBL/GenBank/DDBJ databases">
        <authorList>
            <person name="Rombauts S."/>
        </authorList>
    </citation>
    <scope>NUCLEOTIDE SEQUENCE</scope>
    <source>
        <strain evidence="10">London</strain>
    </source>
</reference>
<dbReference type="GO" id="GO:0045893">
    <property type="term" value="P:positive regulation of DNA-templated transcription"/>
    <property type="evidence" value="ECO:0007669"/>
    <property type="project" value="TreeGrafter"/>
</dbReference>
<keyword evidence="5" id="KW-0804">Transcription</keyword>
<dbReference type="EMBL" id="CAEY01001145">
    <property type="status" value="NOT_ANNOTATED_CDS"/>
    <property type="molecule type" value="Genomic_DNA"/>
</dbReference>
<dbReference type="SUPFAM" id="SSF81301">
    <property type="entry name" value="Nucleotidyltransferase"/>
    <property type="match status" value="1"/>
</dbReference>
<dbReference type="eggNOG" id="KOG3793">
    <property type="taxonomic scope" value="Eukaryota"/>
</dbReference>
<dbReference type="FunFam" id="3.30.460.10:FF:000058">
    <property type="entry name" value="Interleukin enhancer-binding factor 2"/>
    <property type="match status" value="1"/>
</dbReference>
<evidence type="ECO:0000256" key="3">
    <source>
        <dbReference type="ARBA" id="ARBA00023125"/>
    </source>
</evidence>
<dbReference type="PROSITE" id="PS51703">
    <property type="entry name" value="DZF"/>
    <property type="match status" value="1"/>
</dbReference>
<dbReference type="STRING" id="32264.T1K141"/>
<evidence type="ECO:0000313" key="9">
    <source>
        <dbReference type="EnsemblMetazoa" id="tetur03g10053.1"/>
    </source>
</evidence>
<dbReference type="AlphaFoldDB" id="T1K141"/>
<keyword evidence="2" id="KW-0805">Transcription regulation</keyword>
<dbReference type="InterPro" id="IPR049401">
    <property type="entry name" value="DZF_dom_N"/>
</dbReference>
<keyword evidence="3" id="KW-0238">DNA-binding</keyword>
<dbReference type="GO" id="GO:0003725">
    <property type="term" value="F:double-stranded RNA binding"/>
    <property type="evidence" value="ECO:0007669"/>
    <property type="project" value="TreeGrafter"/>
</dbReference>
<evidence type="ECO:0000256" key="7">
    <source>
        <dbReference type="SAM" id="MobiDB-lite"/>
    </source>
</evidence>
<comment type="subcellular location">
    <subcellularLocation>
        <location evidence="1">Nucleus</location>
    </subcellularLocation>
</comment>
<dbReference type="OrthoDB" id="5775647at2759"/>